<dbReference type="GO" id="GO:0003700">
    <property type="term" value="F:DNA-binding transcription factor activity"/>
    <property type="evidence" value="ECO:0007669"/>
    <property type="project" value="InterPro"/>
</dbReference>
<dbReference type="PANTHER" id="PTHR30346">
    <property type="entry name" value="TRANSCRIPTIONAL DUAL REGULATOR HCAR-RELATED"/>
    <property type="match status" value="1"/>
</dbReference>
<dbReference type="Proteomes" id="UP000092213">
    <property type="component" value="Chromosome"/>
</dbReference>
<name>A0A193G1K5_9BORD</name>
<keyword evidence="2" id="KW-0805">Transcription regulation</keyword>
<dbReference type="InterPro" id="IPR000847">
    <property type="entry name" value="LysR_HTH_N"/>
</dbReference>
<dbReference type="PRINTS" id="PR00039">
    <property type="entry name" value="HTHLYSR"/>
</dbReference>
<dbReference type="InterPro" id="IPR005119">
    <property type="entry name" value="LysR_subst-bd"/>
</dbReference>
<dbReference type="AlphaFoldDB" id="A0A193G1K5"/>
<dbReference type="STRING" id="463025.BAU08_20030"/>
<evidence type="ECO:0000256" key="4">
    <source>
        <dbReference type="ARBA" id="ARBA00023163"/>
    </source>
</evidence>
<feature type="domain" description="HTH lysR-type" evidence="5">
    <location>
        <begin position="1"/>
        <end position="58"/>
    </location>
</feature>
<evidence type="ECO:0000256" key="3">
    <source>
        <dbReference type="ARBA" id="ARBA00023125"/>
    </source>
</evidence>
<dbReference type="CDD" id="cd08448">
    <property type="entry name" value="PBP2_LTTR_aromatics_like_2"/>
    <property type="match status" value="1"/>
</dbReference>
<dbReference type="GO" id="GO:0003677">
    <property type="term" value="F:DNA binding"/>
    <property type="evidence" value="ECO:0007669"/>
    <property type="project" value="UniProtKB-KW"/>
</dbReference>
<dbReference type="EMBL" id="CP016171">
    <property type="protein sequence ID" value="ANN73331.1"/>
    <property type="molecule type" value="Genomic_DNA"/>
</dbReference>
<dbReference type="SUPFAM" id="SSF53850">
    <property type="entry name" value="Periplasmic binding protein-like II"/>
    <property type="match status" value="1"/>
</dbReference>
<dbReference type="Pfam" id="PF00126">
    <property type="entry name" value="HTH_1"/>
    <property type="match status" value="1"/>
</dbReference>
<dbReference type="GO" id="GO:0032993">
    <property type="term" value="C:protein-DNA complex"/>
    <property type="evidence" value="ECO:0007669"/>
    <property type="project" value="TreeGrafter"/>
</dbReference>
<evidence type="ECO:0000256" key="2">
    <source>
        <dbReference type="ARBA" id="ARBA00023015"/>
    </source>
</evidence>
<dbReference type="Gene3D" id="1.10.10.10">
    <property type="entry name" value="Winged helix-like DNA-binding domain superfamily/Winged helix DNA-binding domain"/>
    <property type="match status" value="1"/>
</dbReference>
<sequence length="295" mass="32490">MELRHLRYFSVLAEELHFGRAAARLAISQPPLSVAIRQLEDSIGARLFERNSKAVRLTPAGEAMRLSARKILAQAEEAALEARDAAAGLVGNLRIGFVGAMLYRGLPQALRNFQTRYPGVRIKLTEMNSGEQITELMHDGLDLGFVHTSRMPDELESRLLVSEPFVCCLPARHPLARKAGVRAGDLRDQPFVLFGQGVSPDYHDRILSICAQAGFRPQVRHEARHWLAVVSLVSQGLGVALVPQALRHSALRGAVFRPLADARARSDAYGVSRRDARNPLIGRLLDEFGDTPARA</sequence>
<reference evidence="6 7" key="1">
    <citation type="submission" date="2016-06" db="EMBL/GenBank/DDBJ databases">
        <title>Complete genome sequences of Bordetella bronchialis and Bordetella flabilis.</title>
        <authorList>
            <person name="LiPuma J.J."/>
            <person name="Spilker T."/>
        </authorList>
    </citation>
    <scope>NUCLEOTIDE SEQUENCE [LARGE SCALE GENOMIC DNA]</scope>
    <source>
        <strain evidence="6 7">AU17976</strain>
    </source>
</reference>
<evidence type="ECO:0000313" key="7">
    <source>
        <dbReference type="Proteomes" id="UP000092213"/>
    </source>
</evidence>
<dbReference type="InterPro" id="IPR036390">
    <property type="entry name" value="WH_DNA-bd_sf"/>
</dbReference>
<accession>A0A193G1K5</accession>
<gene>
    <name evidence="6" type="ORF">BAU08_20030</name>
</gene>
<proteinExistence type="inferred from homology"/>
<dbReference type="PROSITE" id="PS50931">
    <property type="entry name" value="HTH_LYSR"/>
    <property type="match status" value="1"/>
</dbReference>
<dbReference type="FunFam" id="1.10.10.10:FF:000001">
    <property type="entry name" value="LysR family transcriptional regulator"/>
    <property type="match status" value="1"/>
</dbReference>
<keyword evidence="4" id="KW-0804">Transcription</keyword>
<organism evidence="6 7">
    <name type="scientific">Bordetella bronchialis</name>
    <dbReference type="NCBI Taxonomy" id="463025"/>
    <lineage>
        <taxon>Bacteria</taxon>
        <taxon>Pseudomonadati</taxon>
        <taxon>Pseudomonadota</taxon>
        <taxon>Betaproteobacteria</taxon>
        <taxon>Burkholderiales</taxon>
        <taxon>Alcaligenaceae</taxon>
        <taxon>Bordetella</taxon>
    </lineage>
</organism>
<dbReference type="PANTHER" id="PTHR30346:SF0">
    <property type="entry name" value="HCA OPERON TRANSCRIPTIONAL ACTIVATOR HCAR"/>
    <property type="match status" value="1"/>
</dbReference>
<comment type="similarity">
    <text evidence="1">Belongs to the LysR transcriptional regulatory family.</text>
</comment>
<keyword evidence="3" id="KW-0238">DNA-binding</keyword>
<dbReference type="InterPro" id="IPR036388">
    <property type="entry name" value="WH-like_DNA-bd_sf"/>
</dbReference>
<evidence type="ECO:0000256" key="1">
    <source>
        <dbReference type="ARBA" id="ARBA00009437"/>
    </source>
</evidence>
<evidence type="ECO:0000259" key="5">
    <source>
        <dbReference type="PROSITE" id="PS50931"/>
    </source>
</evidence>
<dbReference type="Pfam" id="PF03466">
    <property type="entry name" value="LysR_substrate"/>
    <property type="match status" value="1"/>
</dbReference>
<dbReference type="SUPFAM" id="SSF46785">
    <property type="entry name" value="Winged helix' DNA-binding domain"/>
    <property type="match status" value="1"/>
</dbReference>
<dbReference type="Gene3D" id="3.40.190.10">
    <property type="entry name" value="Periplasmic binding protein-like II"/>
    <property type="match status" value="2"/>
</dbReference>
<evidence type="ECO:0000313" key="6">
    <source>
        <dbReference type="EMBL" id="ANN73331.1"/>
    </source>
</evidence>
<dbReference type="RefSeq" id="WP_066671254.1">
    <property type="nucleotide sequence ID" value="NZ_CP016171.1"/>
</dbReference>
<protein>
    <submittedName>
        <fullName evidence="6">LysR family transcriptional regulator</fullName>
    </submittedName>
</protein>